<feature type="repeat" description="ANK" evidence="3">
    <location>
        <begin position="1"/>
        <end position="26"/>
    </location>
</feature>
<dbReference type="PROSITE" id="PS50088">
    <property type="entry name" value="ANK_REPEAT"/>
    <property type="match status" value="3"/>
</dbReference>
<dbReference type="PANTHER" id="PTHR24126">
    <property type="entry name" value="ANKYRIN REPEAT, PH AND SEC7 DOMAIN CONTAINING PROTEIN SECG-RELATED"/>
    <property type="match status" value="1"/>
</dbReference>
<dbReference type="InterPro" id="IPR002110">
    <property type="entry name" value="Ankyrin_rpt"/>
</dbReference>
<keyword evidence="1" id="KW-0677">Repeat</keyword>
<accession>A0ABY5YCU4</accession>
<dbReference type="EMBL" id="CP104205">
    <property type="protein sequence ID" value="UWX56646.1"/>
    <property type="molecule type" value="Genomic_DNA"/>
</dbReference>
<dbReference type="PANTHER" id="PTHR24126:SF14">
    <property type="entry name" value="ANK_REP_REGION DOMAIN-CONTAINING PROTEIN"/>
    <property type="match status" value="1"/>
</dbReference>
<evidence type="ECO:0000256" key="3">
    <source>
        <dbReference type="PROSITE-ProRule" id="PRU00023"/>
    </source>
</evidence>
<dbReference type="Pfam" id="PF12796">
    <property type="entry name" value="Ank_2"/>
    <property type="match status" value="1"/>
</dbReference>
<evidence type="ECO:0000256" key="1">
    <source>
        <dbReference type="ARBA" id="ARBA00022737"/>
    </source>
</evidence>
<keyword evidence="5" id="KW-1185">Reference proteome</keyword>
<protein>
    <submittedName>
        <fullName evidence="4">Ankyrin repeat domain-containing protein</fullName>
    </submittedName>
</protein>
<name>A0ABY5YCU4_9FLAO</name>
<evidence type="ECO:0000256" key="2">
    <source>
        <dbReference type="ARBA" id="ARBA00023043"/>
    </source>
</evidence>
<organism evidence="4 5">
    <name type="scientific">Maribacter litopenaei</name>
    <dbReference type="NCBI Taxonomy" id="2976127"/>
    <lineage>
        <taxon>Bacteria</taxon>
        <taxon>Pseudomonadati</taxon>
        <taxon>Bacteroidota</taxon>
        <taxon>Flavobacteriia</taxon>
        <taxon>Flavobacteriales</taxon>
        <taxon>Flavobacteriaceae</taxon>
        <taxon>Maribacter</taxon>
    </lineage>
</organism>
<gene>
    <name evidence="4" type="ORF">NYZ99_18460</name>
</gene>
<evidence type="ECO:0000313" key="4">
    <source>
        <dbReference type="EMBL" id="UWX56646.1"/>
    </source>
</evidence>
<dbReference type="SMART" id="SM00248">
    <property type="entry name" value="ANK"/>
    <property type="match status" value="3"/>
</dbReference>
<dbReference type="PROSITE" id="PS50297">
    <property type="entry name" value="ANK_REP_REGION"/>
    <property type="match status" value="3"/>
</dbReference>
<dbReference type="SUPFAM" id="SSF48403">
    <property type="entry name" value="Ankyrin repeat"/>
    <property type="match status" value="1"/>
</dbReference>
<dbReference type="Proteomes" id="UP001059209">
    <property type="component" value="Chromosome"/>
</dbReference>
<feature type="repeat" description="ANK" evidence="3">
    <location>
        <begin position="27"/>
        <end position="59"/>
    </location>
</feature>
<sequence length="108" mass="12054">MATYYNQLEITQFLLESGADINARDAAGNTALMGVCFKGFFEVAKILIENGAKIDVQNTMGATALIYSVMFNKFDIAKLLLDEGADKGIRDRKETLPWNMQLKREILS</sequence>
<dbReference type="Gene3D" id="1.25.40.20">
    <property type="entry name" value="Ankyrin repeat-containing domain"/>
    <property type="match status" value="1"/>
</dbReference>
<feature type="repeat" description="ANK" evidence="3">
    <location>
        <begin position="60"/>
        <end position="92"/>
    </location>
</feature>
<evidence type="ECO:0000313" key="5">
    <source>
        <dbReference type="Proteomes" id="UP001059209"/>
    </source>
</evidence>
<reference evidence="4" key="1">
    <citation type="submission" date="2022-09" db="EMBL/GenBank/DDBJ databases">
        <title>Maribacter litopenaei sp. nov., isolated from the intestinal tract of the Pacific White Shrimp, Litopenaeus vannamei.</title>
        <authorList>
            <person name="Kim S.Y."/>
            <person name="Hwang C.Y."/>
        </authorList>
    </citation>
    <scope>NUCLEOTIDE SEQUENCE</scope>
    <source>
        <strain evidence="4">HL-LV01</strain>
    </source>
</reference>
<keyword evidence="2 3" id="KW-0040">ANK repeat</keyword>
<dbReference type="InterPro" id="IPR036770">
    <property type="entry name" value="Ankyrin_rpt-contain_sf"/>
</dbReference>
<proteinExistence type="predicted"/>